<feature type="signal peptide" evidence="2">
    <location>
        <begin position="1"/>
        <end position="18"/>
    </location>
</feature>
<evidence type="ECO:0000256" key="1">
    <source>
        <dbReference type="SAM" id="MobiDB-lite"/>
    </source>
</evidence>
<feature type="chain" id="PRO_5042841659" evidence="2">
    <location>
        <begin position="19"/>
        <end position="121"/>
    </location>
</feature>
<proteinExistence type="predicted"/>
<sequence length="121" mass="13199">MRASTLLTGSALLVLAAAQTPPANFDLEFHLVQCSNQANPSKDPNTVNNATRTWSHVALYSPNTPNSGNTPCRNLRCRTSAGKAATQLPTSGPMHPIRGDSSTLRFQLRQRSTRLVWKRGK</sequence>
<gene>
    <name evidence="3" type="ORF">GRF29_69g1444187</name>
</gene>
<organism evidence="3 4">
    <name type="scientific">Pseudopithomyces chartarum</name>
    <dbReference type="NCBI Taxonomy" id="1892770"/>
    <lineage>
        <taxon>Eukaryota</taxon>
        <taxon>Fungi</taxon>
        <taxon>Dikarya</taxon>
        <taxon>Ascomycota</taxon>
        <taxon>Pezizomycotina</taxon>
        <taxon>Dothideomycetes</taxon>
        <taxon>Pleosporomycetidae</taxon>
        <taxon>Pleosporales</taxon>
        <taxon>Massarineae</taxon>
        <taxon>Didymosphaeriaceae</taxon>
        <taxon>Pseudopithomyces</taxon>
    </lineage>
</organism>
<accession>A0AAN6LXK2</accession>
<keyword evidence="4" id="KW-1185">Reference proteome</keyword>
<keyword evidence="2" id="KW-0732">Signal</keyword>
<dbReference type="EMBL" id="WVTA01000006">
    <property type="protein sequence ID" value="KAK3209327.1"/>
    <property type="molecule type" value="Genomic_DNA"/>
</dbReference>
<comment type="caution">
    <text evidence="3">The sequence shown here is derived from an EMBL/GenBank/DDBJ whole genome shotgun (WGS) entry which is preliminary data.</text>
</comment>
<evidence type="ECO:0000256" key="2">
    <source>
        <dbReference type="SAM" id="SignalP"/>
    </source>
</evidence>
<feature type="region of interest" description="Disordered" evidence="1">
    <location>
        <begin position="81"/>
        <end position="100"/>
    </location>
</feature>
<protein>
    <submittedName>
        <fullName evidence="3">Uncharacterized protein</fullName>
    </submittedName>
</protein>
<evidence type="ECO:0000313" key="3">
    <source>
        <dbReference type="EMBL" id="KAK3209327.1"/>
    </source>
</evidence>
<dbReference type="AlphaFoldDB" id="A0AAN6LXK2"/>
<reference evidence="3 4" key="1">
    <citation type="submission" date="2021-02" db="EMBL/GenBank/DDBJ databases">
        <title>Genome assembly of Pseudopithomyces chartarum.</title>
        <authorList>
            <person name="Jauregui R."/>
            <person name="Singh J."/>
            <person name="Voisey C."/>
        </authorList>
    </citation>
    <scope>NUCLEOTIDE SEQUENCE [LARGE SCALE GENOMIC DNA]</scope>
    <source>
        <strain evidence="3 4">AGR01</strain>
    </source>
</reference>
<name>A0AAN6LXK2_9PLEO</name>
<evidence type="ECO:0000313" key="4">
    <source>
        <dbReference type="Proteomes" id="UP001280581"/>
    </source>
</evidence>
<dbReference type="Proteomes" id="UP001280581">
    <property type="component" value="Unassembled WGS sequence"/>
</dbReference>